<dbReference type="EMBL" id="CP043893">
    <property type="protein sequence ID" value="QOI49486.1"/>
    <property type="molecule type" value="Genomic_DNA"/>
</dbReference>
<accession>A0AAP9WHC5</accession>
<protein>
    <submittedName>
        <fullName evidence="1">Uncharacterized protein</fullName>
    </submittedName>
</protein>
<evidence type="ECO:0000313" key="1">
    <source>
        <dbReference type="EMBL" id="QOI49486.1"/>
    </source>
</evidence>
<name>A0AAP9WHC5_LEPIR</name>
<gene>
    <name evidence="1" type="ORF">Lepto1489_02680</name>
</gene>
<reference evidence="1" key="1">
    <citation type="submission" date="2019-09" db="EMBL/GenBank/DDBJ databases">
        <title>Comparative Genomics of Leptospira interrogans Reveals Genome Plasticity - A Common Adaptive Strategy for Survival in Various Hosts.</title>
        <authorList>
            <person name="Ramli S.R."/>
            <person name="Bunk B."/>
            <person name="Goris M."/>
            <person name="Bhuju S."/>
            <person name="Jarek M."/>
            <person name="Sproer C."/>
            <person name="Mustakim S."/>
            <person name="Strommenger B."/>
            <person name="Pessler F."/>
        </authorList>
    </citation>
    <scope>NUCLEOTIDE SEQUENCE</scope>
    <source>
        <strain evidence="1">1489</strain>
    </source>
</reference>
<evidence type="ECO:0000313" key="2">
    <source>
        <dbReference type="Proteomes" id="UP000663255"/>
    </source>
</evidence>
<organism evidence="1 2">
    <name type="scientific">Leptospira interrogans serovar Bataviae</name>
    <dbReference type="NCBI Taxonomy" id="312175"/>
    <lineage>
        <taxon>Bacteria</taxon>
        <taxon>Pseudomonadati</taxon>
        <taxon>Spirochaetota</taxon>
        <taxon>Spirochaetia</taxon>
        <taxon>Leptospirales</taxon>
        <taxon>Leptospiraceae</taxon>
        <taxon>Leptospira</taxon>
    </lineage>
</organism>
<dbReference type="AlphaFoldDB" id="A0AAP9WHC5"/>
<dbReference type="Proteomes" id="UP000663255">
    <property type="component" value="Chromosome 1"/>
</dbReference>
<sequence>MFVKSWFAVVPTSKESIYKAQISTFFRIMSSQRRTHVKKYSFEKRVPTFLELTVNSQICSSSYILLKTLR</sequence>
<proteinExistence type="predicted"/>